<name>Q0SKI1_RHOJR</name>
<dbReference type="eggNOG" id="ENOG50340Q5">
    <property type="taxonomic scope" value="Bacteria"/>
</dbReference>
<dbReference type="KEGG" id="rha:RHA1_ro00119"/>
<dbReference type="AlphaFoldDB" id="Q0SKI1"/>
<dbReference type="Proteomes" id="UP000008710">
    <property type="component" value="Chromosome"/>
</dbReference>
<dbReference type="EMBL" id="CP000431">
    <property type="protein sequence ID" value="ABG91955.1"/>
    <property type="molecule type" value="Genomic_DNA"/>
</dbReference>
<sequence>MELVPQPPPDDDEFVYELTERQRRAIMATAAVLAATAYGDTEALGDQVIESEDHGSLLAALPPCTWGQDASWRRQMARAFDDLAGDITAGTDPEPTCTGEEMALHIILTRASSDHLAGHLDQMLAKAPAHDNDTDWAAPTSFLFQDHDVLTLYDEDGVPVRDGVNLEPEDWFLPFGDAVARDPGRGFRF</sequence>
<organism evidence="1 2">
    <name type="scientific">Rhodococcus jostii (strain RHA1)</name>
    <dbReference type="NCBI Taxonomy" id="101510"/>
    <lineage>
        <taxon>Bacteria</taxon>
        <taxon>Bacillati</taxon>
        <taxon>Actinomycetota</taxon>
        <taxon>Actinomycetes</taxon>
        <taxon>Mycobacteriales</taxon>
        <taxon>Nocardiaceae</taxon>
        <taxon>Rhodococcus</taxon>
    </lineage>
</organism>
<gene>
    <name evidence="1" type="ordered locus">RHA1_ro00119</name>
</gene>
<protein>
    <submittedName>
        <fullName evidence="1">Uncharacterized protein</fullName>
    </submittedName>
</protein>
<proteinExistence type="predicted"/>
<dbReference type="HOGENOM" id="CLU_104154_0_0_11"/>
<evidence type="ECO:0000313" key="1">
    <source>
        <dbReference type="EMBL" id="ABG91955.1"/>
    </source>
</evidence>
<dbReference type="RefSeq" id="WP_011593442.1">
    <property type="nucleotide sequence ID" value="NC_008268.1"/>
</dbReference>
<evidence type="ECO:0000313" key="2">
    <source>
        <dbReference type="Proteomes" id="UP000008710"/>
    </source>
</evidence>
<dbReference type="PATRIC" id="fig|101510.16.peg.142"/>
<reference evidence="2" key="1">
    <citation type="journal article" date="2006" name="Proc. Natl. Acad. Sci. U.S.A.">
        <title>The complete genome of Rhodococcus sp. RHA1 provides insights into a catabolic powerhouse.</title>
        <authorList>
            <person name="McLeod M.P."/>
            <person name="Warren R.L."/>
            <person name="Hsiao W.W.L."/>
            <person name="Araki N."/>
            <person name="Myhre M."/>
            <person name="Fernandes C."/>
            <person name="Miyazawa D."/>
            <person name="Wong W."/>
            <person name="Lillquist A.L."/>
            <person name="Wang D."/>
            <person name="Dosanjh M."/>
            <person name="Hara H."/>
            <person name="Petrescu A."/>
            <person name="Morin R.D."/>
            <person name="Yang G."/>
            <person name="Stott J.M."/>
            <person name="Schein J.E."/>
            <person name="Shin H."/>
            <person name="Smailus D."/>
            <person name="Siddiqui A.S."/>
            <person name="Marra M.A."/>
            <person name="Jones S.J.M."/>
            <person name="Holt R."/>
            <person name="Brinkman F.S.L."/>
            <person name="Miyauchi K."/>
            <person name="Fukuda M."/>
            <person name="Davies J.E."/>
            <person name="Mohn W.W."/>
            <person name="Eltis L.D."/>
        </authorList>
    </citation>
    <scope>NUCLEOTIDE SEQUENCE [LARGE SCALE GENOMIC DNA]</scope>
    <source>
        <strain evidence="2">RHA1</strain>
    </source>
</reference>
<accession>Q0SKI1</accession>